<dbReference type="AlphaFoldDB" id="E2S6U4"/>
<sequence length="50" mass="5774">MSYKTPRKLEVFYRYPTILQRDAHPRADVGLVTTLLPGKLGNYVQPFPPQ</sequence>
<name>E2S6U4_9CORY</name>
<gene>
    <name evidence="1" type="ORF">HMPREF0305_12246</name>
</gene>
<dbReference type="Proteomes" id="UP000003020">
    <property type="component" value="Unassembled WGS sequence"/>
</dbReference>
<evidence type="ECO:0000313" key="2">
    <source>
        <dbReference type="Proteomes" id="UP000003020"/>
    </source>
</evidence>
<dbReference type="HOGENOM" id="CLU_3116894_0_0_11"/>
<reference evidence="1 2" key="1">
    <citation type="submission" date="2010-08" db="EMBL/GenBank/DDBJ databases">
        <authorList>
            <person name="Muzny D."/>
            <person name="Qin X."/>
            <person name="Buhay C."/>
            <person name="Dugan-Rocha S."/>
            <person name="Ding Y."/>
            <person name="Chen G."/>
            <person name="Hawes A."/>
            <person name="Holder M."/>
            <person name="Jhangiani S."/>
            <person name="Johnson A."/>
            <person name="Khan Z."/>
            <person name="Li Z."/>
            <person name="Liu W."/>
            <person name="Liu X."/>
            <person name="Perez L."/>
            <person name="Shen H."/>
            <person name="Wang Q."/>
            <person name="Watt J."/>
            <person name="Xi L."/>
            <person name="Xin Y."/>
            <person name="Zhou J."/>
            <person name="Deng J."/>
            <person name="Jiang H."/>
            <person name="Liu Y."/>
            <person name="Qu J."/>
            <person name="Song X.-Z."/>
            <person name="Zhang L."/>
            <person name="Villasana D."/>
            <person name="Johnson A."/>
            <person name="Liu J."/>
            <person name="Liyanage D."/>
            <person name="Lorensuhewa L."/>
            <person name="Robinson T."/>
            <person name="Song A."/>
            <person name="Song B.-B."/>
            <person name="Dinh H."/>
            <person name="Thornton R."/>
            <person name="Coyle M."/>
            <person name="Francisco L."/>
            <person name="Jackson L."/>
            <person name="Javaid M."/>
            <person name="Korchina V."/>
            <person name="Kovar C."/>
            <person name="Mata R."/>
            <person name="Mathew T."/>
            <person name="Ngo R."/>
            <person name="Nguyen L."/>
            <person name="Nguyen N."/>
            <person name="Okwuonu G."/>
            <person name="Ongeri F."/>
            <person name="Pham C."/>
            <person name="Simmons D."/>
            <person name="Wilczek-Boney K."/>
            <person name="Hale W."/>
            <person name="Jakkamsetti A."/>
            <person name="Pham P."/>
            <person name="Ruth R."/>
            <person name="San Lucas F."/>
            <person name="Warren J."/>
            <person name="Zhang J."/>
            <person name="Zhao Z."/>
            <person name="Zhou C."/>
            <person name="Zhu D."/>
            <person name="Lee S."/>
            <person name="Bess C."/>
            <person name="Blankenburg K."/>
            <person name="Forbes L."/>
            <person name="Fu Q."/>
            <person name="Gubbala S."/>
            <person name="Hirani K."/>
            <person name="Jayaseelan J.C."/>
            <person name="Lara F."/>
            <person name="Munidasa M."/>
            <person name="Palculict T."/>
            <person name="Patil S."/>
            <person name="Pu L.-L."/>
            <person name="Saada N."/>
            <person name="Tang L."/>
            <person name="Weissenberger G."/>
            <person name="Zhu Y."/>
            <person name="Hemphill L."/>
            <person name="Shang Y."/>
            <person name="Youmans B."/>
            <person name="Ayvaz T."/>
            <person name="Ross M."/>
            <person name="Santibanez J."/>
            <person name="Aqrawi P."/>
            <person name="Gross S."/>
            <person name="Joshi V."/>
            <person name="Fowler G."/>
            <person name="Nazareth L."/>
            <person name="Reid J."/>
            <person name="Worley K."/>
            <person name="Petrosino J."/>
            <person name="Highlander S."/>
            <person name="Gibbs R."/>
        </authorList>
    </citation>
    <scope>NUCLEOTIDE SEQUENCE [LARGE SCALE GENOMIC DNA]</scope>
    <source>
        <strain evidence="1 2">ATCC 33035</strain>
    </source>
</reference>
<keyword evidence="2" id="KW-1185">Reference proteome</keyword>
<protein>
    <submittedName>
        <fullName evidence="1">Uncharacterized protein</fullName>
    </submittedName>
</protein>
<dbReference type="EMBL" id="ABYQ02000014">
    <property type="protein sequence ID" value="EFQ79736.1"/>
    <property type="molecule type" value="Genomic_DNA"/>
</dbReference>
<evidence type="ECO:0000313" key="1">
    <source>
        <dbReference type="EMBL" id="EFQ79736.1"/>
    </source>
</evidence>
<organism evidence="1 2">
    <name type="scientific">Corynebacterium pseudogenitalium ATCC 33035</name>
    <dbReference type="NCBI Taxonomy" id="525264"/>
    <lineage>
        <taxon>Bacteria</taxon>
        <taxon>Bacillati</taxon>
        <taxon>Actinomycetota</taxon>
        <taxon>Actinomycetes</taxon>
        <taxon>Mycobacteriales</taxon>
        <taxon>Corynebacteriaceae</taxon>
        <taxon>Corynebacterium</taxon>
    </lineage>
</organism>
<comment type="caution">
    <text evidence="1">The sequence shown here is derived from an EMBL/GenBank/DDBJ whole genome shotgun (WGS) entry which is preliminary data.</text>
</comment>
<proteinExistence type="predicted"/>
<accession>E2S6U4</accession>